<dbReference type="Proteomes" id="UP000326354">
    <property type="component" value="Chromosome"/>
</dbReference>
<name>A0A5S9IN61_UABAM</name>
<dbReference type="KEGG" id="uam:UABAM_03346"/>
<dbReference type="RefSeq" id="WP_151969107.1">
    <property type="nucleotide sequence ID" value="NZ_AP019860.1"/>
</dbReference>
<dbReference type="EMBL" id="AP019860">
    <property type="protein sequence ID" value="BBM84983.1"/>
    <property type="molecule type" value="Genomic_DNA"/>
</dbReference>
<protein>
    <submittedName>
        <fullName evidence="2">Uncharacterized protein</fullName>
    </submittedName>
</protein>
<evidence type="ECO:0000313" key="2">
    <source>
        <dbReference type="EMBL" id="BBM84983.1"/>
    </source>
</evidence>
<proteinExistence type="predicted"/>
<organism evidence="2 3">
    <name type="scientific">Uabimicrobium amorphum</name>
    <dbReference type="NCBI Taxonomy" id="2596890"/>
    <lineage>
        <taxon>Bacteria</taxon>
        <taxon>Pseudomonadati</taxon>
        <taxon>Planctomycetota</taxon>
        <taxon>Candidatus Uabimicrobiia</taxon>
        <taxon>Candidatus Uabimicrobiales</taxon>
        <taxon>Candidatus Uabimicrobiaceae</taxon>
        <taxon>Candidatus Uabimicrobium</taxon>
    </lineage>
</organism>
<reference evidence="2 3" key="1">
    <citation type="submission" date="2019-08" db="EMBL/GenBank/DDBJ databases">
        <title>Complete genome sequence of Candidatus Uab amorphum.</title>
        <authorList>
            <person name="Shiratori T."/>
            <person name="Suzuki S."/>
            <person name="Kakizawa Y."/>
            <person name="Ishida K."/>
        </authorList>
    </citation>
    <scope>NUCLEOTIDE SEQUENCE [LARGE SCALE GENOMIC DNA]</scope>
    <source>
        <strain evidence="2 3">SRT547</strain>
    </source>
</reference>
<accession>A0A5S9IN61</accession>
<evidence type="ECO:0000313" key="3">
    <source>
        <dbReference type="Proteomes" id="UP000326354"/>
    </source>
</evidence>
<evidence type="ECO:0000256" key="1">
    <source>
        <dbReference type="SAM" id="MobiDB-lite"/>
    </source>
</evidence>
<sequence length="88" mass="9789">MDISMITNNSIPKNSAKNTSTEVDEAQEFSKIFVKTMLKSCAKGLCPEGQSSSYMDSLVIPILADKIVDKNFPLYQQLQNSIEDNKRG</sequence>
<dbReference type="AlphaFoldDB" id="A0A5S9IN61"/>
<gene>
    <name evidence="2" type="ORF">UABAM_03346</name>
</gene>
<feature type="compositionally biased region" description="Polar residues" evidence="1">
    <location>
        <begin position="1"/>
        <end position="21"/>
    </location>
</feature>
<keyword evidence="3" id="KW-1185">Reference proteome</keyword>
<feature type="region of interest" description="Disordered" evidence="1">
    <location>
        <begin position="1"/>
        <end position="22"/>
    </location>
</feature>